<feature type="non-terminal residue" evidence="2">
    <location>
        <position position="1"/>
    </location>
</feature>
<sequence length="87" mass="9912">LIDLLRDDFIEKDRSRGIYFTQDWVSMPGVLPIASGGIHVWHMPALTEIFGDEFGRDLALEGNEIIHEAMKWSLELAAVCEVWKAIK</sequence>
<dbReference type="InterPro" id="IPR033966">
    <property type="entry name" value="RuBisCO"/>
</dbReference>
<name>A0A5D2WFX0_GOSMU</name>
<dbReference type="PANTHER" id="PTHR42704:SF15">
    <property type="entry name" value="RIBULOSE BISPHOSPHATE CARBOXYLASE LARGE CHAIN"/>
    <property type="match status" value="1"/>
</dbReference>
<accession>A0A5D2WFX0</accession>
<evidence type="ECO:0000259" key="1">
    <source>
        <dbReference type="Pfam" id="PF00016"/>
    </source>
</evidence>
<dbReference type="AlphaFoldDB" id="A0A5D2WFX0"/>
<dbReference type="SUPFAM" id="SSF51649">
    <property type="entry name" value="RuBisCo, C-terminal domain"/>
    <property type="match status" value="1"/>
</dbReference>
<evidence type="ECO:0000313" key="2">
    <source>
        <dbReference type="EMBL" id="TYJ00520.1"/>
    </source>
</evidence>
<dbReference type="GO" id="GO:0000287">
    <property type="term" value="F:magnesium ion binding"/>
    <property type="evidence" value="ECO:0007669"/>
    <property type="project" value="InterPro"/>
</dbReference>
<dbReference type="Gene3D" id="3.20.20.110">
    <property type="entry name" value="Ribulose bisphosphate carboxylase, large subunit, C-terminal domain"/>
    <property type="match status" value="1"/>
</dbReference>
<proteinExistence type="predicted"/>
<feature type="non-terminal residue" evidence="2">
    <location>
        <position position="87"/>
    </location>
</feature>
<dbReference type="InterPro" id="IPR000685">
    <property type="entry name" value="RuBisCO_lsu_C"/>
</dbReference>
<reference evidence="2 3" key="1">
    <citation type="submission" date="2019-07" db="EMBL/GenBank/DDBJ databases">
        <title>WGS assembly of Gossypium mustelinum.</title>
        <authorList>
            <person name="Chen Z.J."/>
            <person name="Sreedasyam A."/>
            <person name="Ando A."/>
            <person name="Song Q."/>
            <person name="De L."/>
            <person name="Hulse-Kemp A."/>
            <person name="Ding M."/>
            <person name="Ye W."/>
            <person name="Kirkbride R."/>
            <person name="Jenkins J."/>
            <person name="Plott C."/>
            <person name="Lovell J."/>
            <person name="Lin Y.-M."/>
            <person name="Vaughn R."/>
            <person name="Liu B."/>
            <person name="Li W."/>
            <person name="Simpson S."/>
            <person name="Scheffler B."/>
            <person name="Saski C."/>
            <person name="Grover C."/>
            <person name="Hu G."/>
            <person name="Conover J."/>
            <person name="Carlson J."/>
            <person name="Shu S."/>
            <person name="Boston L."/>
            <person name="Williams M."/>
            <person name="Peterson D."/>
            <person name="Mcgee K."/>
            <person name="Jones D."/>
            <person name="Wendel J."/>
            <person name="Stelly D."/>
            <person name="Grimwood J."/>
            <person name="Schmutz J."/>
        </authorList>
    </citation>
    <scope>NUCLEOTIDE SEQUENCE [LARGE SCALE GENOMIC DNA]</scope>
    <source>
        <strain evidence="2">1408120.09</strain>
    </source>
</reference>
<dbReference type="GO" id="GO:0016984">
    <property type="term" value="F:ribulose-bisphosphate carboxylase activity"/>
    <property type="evidence" value="ECO:0007669"/>
    <property type="project" value="InterPro"/>
</dbReference>
<gene>
    <name evidence="2" type="ORF">E1A91_A13G091400v1</name>
</gene>
<dbReference type="EMBL" id="CM017648">
    <property type="protein sequence ID" value="TYJ00520.1"/>
    <property type="molecule type" value="Genomic_DNA"/>
</dbReference>
<dbReference type="PANTHER" id="PTHR42704">
    <property type="entry name" value="RIBULOSE BISPHOSPHATE CARBOXYLASE"/>
    <property type="match status" value="1"/>
</dbReference>
<organism evidence="2 3">
    <name type="scientific">Gossypium mustelinum</name>
    <name type="common">Cotton</name>
    <name type="synonym">Gossypium caicoense</name>
    <dbReference type="NCBI Taxonomy" id="34275"/>
    <lineage>
        <taxon>Eukaryota</taxon>
        <taxon>Viridiplantae</taxon>
        <taxon>Streptophyta</taxon>
        <taxon>Embryophyta</taxon>
        <taxon>Tracheophyta</taxon>
        <taxon>Spermatophyta</taxon>
        <taxon>Magnoliopsida</taxon>
        <taxon>eudicotyledons</taxon>
        <taxon>Gunneridae</taxon>
        <taxon>Pentapetalae</taxon>
        <taxon>rosids</taxon>
        <taxon>malvids</taxon>
        <taxon>Malvales</taxon>
        <taxon>Malvaceae</taxon>
        <taxon>Malvoideae</taxon>
        <taxon>Gossypium</taxon>
    </lineage>
</organism>
<keyword evidence="3" id="KW-1185">Reference proteome</keyword>
<dbReference type="InterPro" id="IPR036376">
    <property type="entry name" value="RuBisCO_lsu_C_sf"/>
</dbReference>
<protein>
    <recommendedName>
        <fullName evidence="1">Ribulose bisphosphate carboxylase large subunit C-terminal domain-containing protein</fullName>
    </recommendedName>
</protein>
<feature type="domain" description="Ribulose bisphosphate carboxylase large subunit C-terminal" evidence="1">
    <location>
        <begin position="2"/>
        <end position="52"/>
    </location>
</feature>
<dbReference type="Pfam" id="PF00016">
    <property type="entry name" value="RuBisCO_large"/>
    <property type="match status" value="1"/>
</dbReference>
<dbReference type="Proteomes" id="UP000323597">
    <property type="component" value="Chromosome A13"/>
</dbReference>
<evidence type="ECO:0000313" key="3">
    <source>
        <dbReference type="Proteomes" id="UP000323597"/>
    </source>
</evidence>